<dbReference type="AlphaFoldDB" id="A0A9W2ZRK4"/>
<evidence type="ECO:0000256" key="4">
    <source>
        <dbReference type="ARBA" id="ARBA00022679"/>
    </source>
</evidence>
<evidence type="ECO:0000256" key="6">
    <source>
        <dbReference type="ARBA" id="ARBA00022729"/>
    </source>
</evidence>
<name>A0A9W2ZRK4_BIOGL</name>
<dbReference type="PRINTS" id="PR00109">
    <property type="entry name" value="TYRKINASE"/>
</dbReference>
<evidence type="ECO:0000256" key="12">
    <source>
        <dbReference type="ARBA" id="ARBA00023136"/>
    </source>
</evidence>
<keyword evidence="17" id="KW-0393">Immunoglobulin domain</keyword>
<evidence type="ECO:0000256" key="13">
    <source>
        <dbReference type="ARBA" id="ARBA00023137"/>
    </source>
</evidence>
<evidence type="ECO:0000256" key="2">
    <source>
        <dbReference type="ARBA" id="ARBA00011902"/>
    </source>
</evidence>
<dbReference type="GO" id="GO:0043235">
    <property type="term" value="C:receptor complex"/>
    <property type="evidence" value="ECO:0007669"/>
    <property type="project" value="TreeGrafter"/>
</dbReference>
<protein>
    <recommendedName>
        <fullName evidence="2">receptor protein-tyrosine kinase</fullName>
        <ecNumber evidence="2">2.7.10.1</ecNumber>
    </recommendedName>
</protein>
<evidence type="ECO:0000313" key="25">
    <source>
        <dbReference type="RefSeq" id="XP_055877636.1"/>
    </source>
</evidence>
<evidence type="ECO:0000256" key="11">
    <source>
        <dbReference type="ARBA" id="ARBA00022989"/>
    </source>
</evidence>
<dbReference type="SUPFAM" id="SSF56112">
    <property type="entry name" value="Protein kinase-like (PK-like)"/>
    <property type="match status" value="1"/>
</dbReference>
<dbReference type="InterPro" id="IPR011009">
    <property type="entry name" value="Kinase-like_dom_sf"/>
</dbReference>
<keyword evidence="3" id="KW-0597">Phosphoprotein</keyword>
<evidence type="ECO:0000256" key="19">
    <source>
        <dbReference type="ARBA" id="ARBA00056965"/>
    </source>
</evidence>
<dbReference type="SMART" id="SM00219">
    <property type="entry name" value="TyrKc"/>
    <property type="match status" value="1"/>
</dbReference>
<reference evidence="25" key="1">
    <citation type="submission" date="2025-08" db="UniProtKB">
        <authorList>
            <consortium name="RefSeq"/>
        </authorList>
    </citation>
    <scope>IDENTIFICATION</scope>
</reference>
<dbReference type="PROSITE" id="PS00107">
    <property type="entry name" value="PROTEIN_KINASE_ATP"/>
    <property type="match status" value="1"/>
</dbReference>
<dbReference type="FunFam" id="1.10.510.10:FF:000190">
    <property type="entry name" value="Proto-oncogene tyrosine-protein kinase receptor Ret"/>
    <property type="match status" value="1"/>
</dbReference>
<dbReference type="GO" id="GO:0007169">
    <property type="term" value="P:cell surface receptor protein tyrosine kinase signaling pathway"/>
    <property type="evidence" value="ECO:0007669"/>
    <property type="project" value="TreeGrafter"/>
</dbReference>
<evidence type="ECO:0000256" key="17">
    <source>
        <dbReference type="ARBA" id="ARBA00023319"/>
    </source>
</evidence>
<dbReference type="InterPro" id="IPR008266">
    <property type="entry name" value="Tyr_kinase_AS"/>
</dbReference>
<dbReference type="CDD" id="cd11304">
    <property type="entry name" value="Cadherin_repeat"/>
    <property type="match status" value="1"/>
</dbReference>
<evidence type="ECO:0000256" key="20">
    <source>
        <dbReference type="PROSITE-ProRule" id="PRU10141"/>
    </source>
</evidence>
<evidence type="ECO:0000256" key="7">
    <source>
        <dbReference type="ARBA" id="ARBA00022737"/>
    </source>
</evidence>
<keyword evidence="9" id="KW-0418">Kinase</keyword>
<dbReference type="InterPro" id="IPR020635">
    <property type="entry name" value="Tyr_kinase_cat_dom"/>
</dbReference>
<dbReference type="PROSITE" id="PS50011">
    <property type="entry name" value="PROTEIN_KINASE_DOM"/>
    <property type="match status" value="1"/>
</dbReference>
<feature type="domain" description="Protein kinase" evidence="23">
    <location>
        <begin position="697"/>
        <end position="986"/>
    </location>
</feature>
<accession>A0A9W2ZRK4</accession>
<dbReference type="InterPro" id="IPR055162">
    <property type="entry name" value="RET_CRD"/>
</dbReference>
<dbReference type="PANTHER" id="PTHR24416">
    <property type="entry name" value="TYROSINE-PROTEIN KINASE RECEPTOR"/>
    <property type="match status" value="1"/>
</dbReference>
<dbReference type="FunFam" id="3.30.200.20:FF:000593">
    <property type="entry name" value="Predicted protein"/>
    <property type="match status" value="1"/>
</dbReference>
<keyword evidence="16" id="KW-0325">Glycoprotein</keyword>
<dbReference type="RefSeq" id="XP_055877636.1">
    <property type="nucleotide sequence ID" value="XM_056021661.1"/>
</dbReference>
<evidence type="ECO:0000256" key="1">
    <source>
        <dbReference type="ARBA" id="ARBA00004479"/>
    </source>
</evidence>
<keyword evidence="8 20" id="KW-0547">Nucleotide-binding</keyword>
<evidence type="ECO:0000256" key="8">
    <source>
        <dbReference type="ARBA" id="ARBA00022741"/>
    </source>
</evidence>
<dbReference type="Pfam" id="PF07714">
    <property type="entry name" value="PK_Tyr_Ser-Thr"/>
    <property type="match status" value="1"/>
</dbReference>
<keyword evidence="13" id="KW-0829">Tyrosine-protein kinase</keyword>
<evidence type="ECO:0000256" key="14">
    <source>
        <dbReference type="ARBA" id="ARBA00023157"/>
    </source>
</evidence>
<dbReference type="Gene3D" id="1.10.510.10">
    <property type="entry name" value="Transferase(Phosphotransferase) domain 1"/>
    <property type="match status" value="1"/>
</dbReference>
<dbReference type="OMA" id="MSANYST"/>
<keyword evidence="5 21" id="KW-0812">Transmembrane</keyword>
<gene>
    <name evidence="25" type="primary">LOC106065621</name>
</gene>
<proteinExistence type="predicted"/>
<evidence type="ECO:0000256" key="16">
    <source>
        <dbReference type="ARBA" id="ARBA00023180"/>
    </source>
</evidence>
<dbReference type="Pfam" id="PF22540">
    <property type="entry name" value="RET_CRD"/>
    <property type="match status" value="1"/>
</dbReference>
<evidence type="ECO:0000256" key="18">
    <source>
        <dbReference type="ARBA" id="ARBA00051243"/>
    </source>
</evidence>
<organism evidence="24 25">
    <name type="scientific">Biomphalaria glabrata</name>
    <name type="common">Bloodfluke planorb</name>
    <name type="synonym">Freshwater snail</name>
    <dbReference type="NCBI Taxonomy" id="6526"/>
    <lineage>
        <taxon>Eukaryota</taxon>
        <taxon>Metazoa</taxon>
        <taxon>Spiralia</taxon>
        <taxon>Lophotrochozoa</taxon>
        <taxon>Mollusca</taxon>
        <taxon>Gastropoda</taxon>
        <taxon>Heterobranchia</taxon>
        <taxon>Euthyneura</taxon>
        <taxon>Panpulmonata</taxon>
        <taxon>Hygrophila</taxon>
        <taxon>Lymnaeoidea</taxon>
        <taxon>Planorbidae</taxon>
        <taxon>Biomphalaria</taxon>
    </lineage>
</organism>
<keyword evidence="7" id="KW-0677">Repeat</keyword>
<dbReference type="EC" id="2.7.10.1" evidence="2"/>
<feature type="chain" id="PRO_5040948283" description="receptor protein-tyrosine kinase" evidence="22">
    <location>
        <begin position="24"/>
        <end position="1092"/>
    </location>
</feature>
<evidence type="ECO:0000256" key="15">
    <source>
        <dbReference type="ARBA" id="ARBA00023170"/>
    </source>
</evidence>
<dbReference type="PANTHER" id="PTHR24416:SF617">
    <property type="entry name" value="RET ONCOGENE, ISOFORM A"/>
    <property type="match status" value="1"/>
</dbReference>
<keyword evidence="14" id="KW-1015">Disulfide bond</keyword>
<evidence type="ECO:0000256" key="10">
    <source>
        <dbReference type="ARBA" id="ARBA00022840"/>
    </source>
</evidence>
<dbReference type="GO" id="GO:0005524">
    <property type="term" value="F:ATP binding"/>
    <property type="evidence" value="ECO:0007669"/>
    <property type="project" value="UniProtKB-UniRule"/>
</dbReference>
<dbReference type="OrthoDB" id="5984265at2759"/>
<dbReference type="GeneID" id="106065621"/>
<keyword evidence="6 22" id="KW-0732">Signal</keyword>
<feature type="signal peptide" evidence="22">
    <location>
        <begin position="1"/>
        <end position="23"/>
    </location>
</feature>
<dbReference type="InterPro" id="IPR017441">
    <property type="entry name" value="Protein_kinase_ATP_BS"/>
</dbReference>
<keyword evidence="11 21" id="KW-1133">Transmembrane helix</keyword>
<evidence type="ECO:0000256" key="5">
    <source>
        <dbReference type="ARBA" id="ARBA00022692"/>
    </source>
</evidence>
<evidence type="ECO:0000256" key="22">
    <source>
        <dbReference type="SAM" id="SignalP"/>
    </source>
</evidence>
<feature type="binding site" evidence="20">
    <location>
        <position position="731"/>
    </location>
    <ligand>
        <name>ATP</name>
        <dbReference type="ChEBI" id="CHEBI:30616"/>
    </ligand>
</feature>
<dbReference type="Gene3D" id="3.30.200.20">
    <property type="entry name" value="Phosphorylase Kinase, domain 1"/>
    <property type="match status" value="1"/>
</dbReference>
<evidence type="ECO:0000256" key="3">
    <source>
        <dbReference type="ARBA" id="ARBA00022553"/>
    </source>
</evidence>
<comment type="catalytic activity">
    <reaction evidence="18">
        <text>L-tyrosyl-[protein] + ATP = O-phospho-L-tyrosyl-[protein] + ADP + H(+)</text>
        <dbReference type="Rhea" id="RHEA:10596"/>
        <dbReference type="Rhea" id="RHEA-COMP:10136"/>
        <dbReference type="Rhea" id="RHEA-COMP:20101"/>
        <dbReference type="ChEBI" id="CHEBI:15378"/>
        <dbReference type="ChEBI" id="CHEBI:30616"/>
        <dbReference type="ChEBI" id="CHEBI:46858"/>
        <dbReference type="ChEBI" id="CHEBI:61978"/>
        <dbReference type="ChEBI" id="CHEBI:456216"/>
        <dbReference type="EC" id="2.7.10.1"/>
    </reaction>
</comment>
<dbReference type="InterPro" id="IPR001245">
    <property type="entry name" value="Ser-Thr/Tyr_kinase_cat_dom"/>
</dbReference>
<keyword evidence="24" id="KW-1185">Reference proteome</keyword>
<dbReference type="Proteomes" id="UP001165740">
    <property type="component" value="Chromosome 2"/>
</dbReference>
<keyword evidence="15" id="KW-0675">Receptor</keyword>
<dbReference type="GO" id="GO:0005886">
    <property type="term" value="C:plasma membrane"/>
    <property type="evidence" value="ECO:0007669"/>
    <property type="project" value="TreeGrafter"/>
</dbReference>
<keyword evidence="12 21" id="KW-0472">Membrane</keyword>
<keyword evidence="10 20" id="KW-0067">ATP-binding</keyword>
<comment type="subcellular location">
    <subcellularLocation>
        <location evidence="1">Membrane</location>
        <topology evidence="1">Single-pass type I membrane protein</topology>
    </subcellularLocation>
</comment>
<evidence type="ECO:0000313" key="24">
    <source>
        <dbReference type="Proteomes" id="UP001165740"/>
    </source>
</evidence>
<dbReference type="GO" id="GO:0004714">
    <property type="term" value="F:transmembrane receptor protein tyrosine kinase activity"/>
    <property type="evidence" value="ECO:0007669"/>
    <property type="project" value="UniProtKB-EC"/>
</dbReference>
<evidence type="ECO:0000259" key="23">
    <source>
        <dbReference type="PROSITE" id="PS50011"/>
    </source>
</evidence>
<dbReference type="PROSITE" id="PS00109">
    <property type="entry name" value="PROTEIN_KINASE_TYR"/>
    <property type="match status" value="1"/>
</dbReference>
<evidence type="ECO:0000256" key="9">
    <source>
        <dbReference type="ARBA" id="ARBA00022777"/>
    </source>
</evidence>
<evidence type="ECO:0000256" key="21">
    <source>
        <dbReference type="SAM" id="Phobius"/>
    </source>
</evidence>
<dbReference type="InterPro" id="IPR050122">
    <property type="entry name" value="RTK"/>
</dbReference>
<keyword evidence="4" id="KW-0808">Transferase</keyword>
<comment type="function">
    <text evidence="19">Receptor for basic fibroblast growth factor.</text>
</comment>
<dbReference type="InterPro" id="IPR000719">
    <property type="entry name" value="Prot_kinase_dom"/>
</dbReference>
<feature type="transmembrane region" description="Helical" evidence="21">
    <location>
        <begin position="603"/>
        <end position="624"/>
    </location>
</feature>
<sequence length="1092" mass="122382">MISNMSFLTTLLVVLSGSSLVSAGLYVPSRNYVFFIPRSLVPGDTFGVIHTLDSYAIPCRAGQSQLRLKEQLRSNVTAQWDGQDIVLKVMSNLNSWTLTDKIKLSLSLQCEWGTDPLQDYYKPLTTTELTFEVDHYQASKSTKVKKGRSVMMKNPCPTKSVVYEIIENSGTGVLDNWGVFRMPPVPHGQVLVLKCESCADHLTINETSNDIYLVSPPDRELQQTFEVKGSCAVRRDGQTLEERTFSIVVQVYDVDDSHPYTSNDSRQQLEEIVSPIKIGKDIVITSYDNDSSKITNNNSYKVYTNDSLGIIVLGSTKFYKDYKGKTMIKTNFSMVNKKLPSSYVVDIVKENWKYHPHGETTMKNKVIFRYTFLNTHIVELHTLRGVVLDTAAAKFTLVTSLKNESEETADDTAYFMHTVHPLSGVLDMTSAGHVYVKEAGILGRTSAPSLMVKMIKTVRNVTIKEFDLTVRLTTNGGHEVNCDGSCSEYKNESACVTSCGYGAVSGKCEWYTGDNSANYSQCTPSVRTCPDGFCSELEMLNDLICPQDCDPGAPRRNRSQPLDAETEQKLCLYDSEPCVSLAGQTGKVEDDDVICTTPCKTGLAVSITILLVAALTIGLGTMIWNRTRKRQPVTLKHVNSLVSMTAVPSDYIVDDARDLRQHANRSYWSPASGQCAAKIALGQDVFEDKWEFPRCYLTIEHVIGEGEFGQVVRAQAFMLNGQEGNTVVAVKMLKPDASGAEYQDLVSEFQLLKEVDHPNVIKLLGVCTQKGPLYVIVEYCQLGSLRSFLRGAKLKSKARSWEDKQRIGGTDGSSQVTSTTRTLTFRDLLSFAWQIAKGMDYLASLKIVHRDLAARNVLVTEGLKMKISDFGLSRDVYEADAYLKMSKGRMPVKWMAPESLYAQIYTMKSDVWSYGIVLWEIVTLGASPYPGIPPERLFPLLSTGYRMDRPDDCPEELYAIMQKCWKGEPENRPNFSTLRDILDHLLQQKTDYLELSNEKYFISSLENDNRKPHLNPTYGNVCSINKCQPDAYVTSQWPVEEFGENQCPEMSKLLIPCENDLEVTSQSKRHSYCNDGTKVCDRLLVHENLTYV</sequence>